<dbReference type="SUPFAM" id="SSF109604">
    <property type="entry name" value="HD-domain/PDEase-like"/>
    <property type="match status" value="1"/>
</dbReference>
<feature type="domain" description="HDOD" evidence="2">
    <location>
        <begin position="199"/>
        <end position="385"/>
    </location>
</feature>
<organism evidence="3 4">
    <name type="scientific">Tepidibacter hydrothermalis</name>
    <dbReference type="NCBI Taxonomy" id="3036126"/>
    <lineage>
        <taxon>Bacteria</taxon>
        <taxon>Bacillati</taxon>
        <taxon>Bacillota</taxon>
        <taxon>Clostridia</taxon>
        <taxon>Peptostreptococcales</taxon>
        <taxon>Peptostreptococcaceae</taxon>
        <taxon>Tepidibacter</taxon>
    </lineage>
</organism>
<dbReference type="InterPro" id="IPR013976">
    <property type="entry name" value="HDOD"/>
</dbReference>
<dbReference type="InterPro" id="IPR035919">
    <property type="entry name" value="EAL_sf"/>
</dbReference>
<evidence type="ECO:0000259" key="1">
    <source>
        <dbReference type="PROSITE" id="PS50883"/>
    </source>
</evidence>
<keyword evidence="4" id="KW-1185">Reference proteome</keyword>
<dbReference type="InterPro" id="IPR014408">
    <property type="entry name" value="dGMP_Pdiesterase_EAL/HD-GYP"/>
</dbReference>
<reference evidence="3 4" key="1">
    <citation type="submission" date="2023-03" db="EMBL/GenBank/DDBJ databases">
        <title>Complete genome sequence of Tepidibacter sp. SWIR-1, isolated from a deep-sea hydrothermal vent.</title>
        <authorList>
            <person name="Li X."/>
        </authorList>
    </citation>
    <scope>NUCLEOTIDE SEQUENCE [LARGE SCALE GENOMIC DNA]</scope>
    <source>
        <strain evidence="3 4">SWIR-1</strain>
    </source>
</reference>
<dbReference type="Gene3D" id="3.20.20.450">
    <property type="entry name" value="EAL domain"/>
    <property type="match status" value="1"/>
</dbReference>
<name>A0ABY8EEW3_9FIRM</name>
<dbReference type="PIRSF" id="PIRSF003180">
    <property type="entry name" value="DiGMPpdiest_YuxH"/>
    <property type="match status" value="1"/>
</dbReference>
<sequence>MDIYIARQPIFDNKYNVIAYELLYRDGDGNFFNGNVSDNVATSILLVNSYFNFGINNLVGESKVFINFDSHLIKSDIAELLNKDKVVIEILETVEPDKKLLRKIKRLNELGYTLAIDDYTTDYKYNEITKSCDIVKVDFMENTKGGIESLVKQLKKSGKLILAEKVETKEEFEWAKSIGFDYYQGFYFSRPSLQKGKALSESALQYVRVMNELNTPEPSFRILSDIIGLDLSLTYKLLKLVNSNGRLLNEITSIQQAIAILGVNELTRWLSLAMVQDMCKQETSEAVKCAMIRSNLLKEIAIHSDLKEYVEELSLLGTLSIVDTVLETNMDEALKPIPISKEMKKTLLGQQTIYSDAMALCFAYERGVFDDIRKSASNINYNIKLLSSHYLASVKWADKMFEELKNDFY</sequence>
<proteinExistence type="predicted"/>
<dbReference type="Pfam" id="PF00563">
    <property type="entry name" value="EAL"/>
    <property type="match status" value="1"/>
</dbReference>
<dbReference type="EMBL" id="CP120733">
    <property type="protein sequence ID" value="WFD10319.1"/>
    <property type="molecule type" value="Genomic_DNA"/>
</dbReference>
<dbReference type="InterPro" id="IPR001633">
    <property type="entry name" value="EAL_dom"/>
</dbReference>
<evidence type="ECO:0000313" key="3">
    <source>
        <dbReference type="EMBL" id="WFD10319.1"/>
    </source>
</evidence>
<feature type="domain" description="EAL" evidence="1">
    <location>
        <begin position="1"/>
        <end position="205"/>
    </location>
</feature>
<evidence type="ECO:0000259" key="2">
    <source>
        <dbReference type="PROSITE" id="PS51833"/>
    </source>
</evidence>
<dbReference type="RefSeq" id="WP_277732294.1">
    <property type="nucleotide sequence ID" value="NZ_CP120733.1"/>
</dbReference>
<dbReference type="PROSITE" id="PS50883">
    <property type="entry name" value="EAL"/>
    <property type="match status" value="1"/>
</dbReference>
<dbReference type="PANTHER" id="PTHR33525:SF4">
    <property type="entry name" value="CYCLIC DI-GMP PHOSPHODIESTERASE CDGJ"/>
    <property type="match status" value="1"/>
</dbReference>
<dbReference type="PROSITE" id="PS51833">
    <property type="entry name" value="HDOD"/>
    <property type="match status" value="1"/>
</dbReference>
<gene>
    <name evidence="3" type="ORF">P4S50_18525</name>
</gene>
<accession>A0ABY8EEW3</accession>
<evidence type="ECO:0000313" key="4">
    <source>
        <dbReference type="Proteomes" id="UP001222800"/>
    </source>
</evidence>
<dbReference type="Gene3D" id="1.10.3210.10">
    <property type="entry name" value="Hypothetical protein af1432"/>
    <property type="match status" value="1"/>
</dbReference>
<dbReference type="PANTHER" id="PTHR33525">
    <property type="match status" value="1"/>
</dbReference>
<dbReference type="Proteomes" id="UP001222800">
    <property type="component" value="Chromosome"/>
</dbReference>
<protein>
    <submittedName>
        <fullName evidence="3">EAL domain-containing protein</fullName>
    </submittedName>
</protein>
<dbReference type="InterPro" id="IPR052340">
    <property type="entry name" value="RNase_Y/CdgJ"/>
</dbReference>
<dbReference type="SMART" id="SM00052">
    <property type="entry name" value="EAL"/>
    <property type="match status" value="1"/>
</dbReference>
<dbReference type="Pfam" id="PF08668">
    <property type="entry name" value="HDOD"/>
    <property type="match status" value="1"/>
</dbReference>
<dbReference type="CDD" id="cd01948">
    <property type="entry name" value="EAL"/>
    <property type="match status" value="1"/>
</dbReference>
<dbReference type="SUPFAM" id="SSF141868">
    <property type="entry name" value="EAL domain-like"/>
    <property type="match status" value="1"/>
</dbReference>